<proteinExistence type="predicted"/>
<protein>
    <submittedName>
        <fullName evidence="1">DPPIV_N domain-containing protein</fullName>
    </submittedName>
</protein>
<evidence type="ECO:0000313" key="1">
    <source>
        <dbReference type="WBParaSite" id="MCU_008180-RA"/>
    </source>
</evidence>
<organism evidence="1">
    <name type="scientific">Mesocestoides corti</name>
    <name type="common">Flatworm</name>
    <dbReference type="NCBI Taxonomy" id="53468"/>
    <lineage>
        <taxon>Eukaryota</taxon>
        <taxon>Metazoa</taxon>
        <taxon>Spiralia</taxon>
        <taxon>Lophotrochozoa</taxon>
        <taxon>Platyhelminthes</taxon>
        <taxon>Cestoda</taxon>
        <taxon>Eucestoda</taxon>
        <taxon>Cyclophyllidea</taxon>
        <taxon>Mesocestoididae</taxon>
        <taxon>Mesocestoides</taxon>
    </lineage>
</organism>
<name>A0A5K3FHD7_MESCO</name>
<reference evidence="1" key="1">
    <citation type="submission" date="2019-11" db="UniProtKB">
        <authorList>
            <consortium name="WormBaseParasite"/>
        </authorList>
    </citation>
    <scope>IDENTIFICATION</scope>
</reference>
<dbReference type="AlphaFoldDB" id="A0A5K3FHD7"/>
<accession>A0A5K3FHD7</accession>
<dbReference type="WBParaSite" id="MCU_008180-RA">
    <property type="protein sequence ID" value="MCU_008180-RA"/>
    <property type="gene ID" value="MCU_008180"/>
</dbReference>
<sequence>MFLMSSNTVLGSIGNDFGIFQGPQTRALKLHLLIRPPQMPVPPSSRPSSASKAPKRLFSAPYQKSRIDFEVFNAWIYNLASSFSALSNSLSEGSGARPQTVQLKSGVEGFGGLSEEPVFPAFRFYNPGAHAYLAKRNTSKEVVTQDRDPFSNQIEWEWIPQPKSLGAFLRHKASKMFLCFNRHGKPTVQKRIKISRCLIHGFLPRRDLIDTPAQPKSENRQLTTSQAPMISTKSTSQLQLMSSSNLTSAQMKRSLRRYLKRRDNLAKFSIPAAVHLASKSHIPPWHIGFCPNGRAFANRQPYMATCPNFQLSKKWNLLYICPPIPNHCRRPECLLAKRILTQLNGCPRACQLSIYCGNMSNVFLSVNL</sequence>